<keyword evidence="3" id="KW-1185">Reference proteome</keyword>
<evidence type="ECO:0000256" key="1">
    <source>
        <dbReference type="SAM" id="SignalP"/>
    </source>
</evidence>
<name>A0A1V9EAH5_9BACT</name>
<feature type="chain" id="PRO_5010727015" description="Entericidin" evidence="1">
    <location>
        <begin position="18"/>
        <end position="68"/>
    </location>
</feature>
<dbReference type="AlphaFoldDB" id="A0A1V9EAH5"/>
<reference evidence="3" key="1">
    <citation type="submission" date="2016-04" db="EMBL/GenBank/DDBJ databases">
        <authorList>
            <person name="Chen L."/>
            <person name="Zhuang W."/>
            <person name="Wang G."/>
        </authorList>
    </citation>
    <scope>NUCLEOTIDE SEQUENCE [LARGE SCALE GENOMIC DNA]</scope>
    <source>
        <strain evidence="3">17621</strain>
    </source>
</reference>
<evidence type="ECO:0000313" key="2">
    <source>
        <dbReference type="EMBL" id="OQP43092.1"/>
    </source>
</evidence>
<dbReference type="STRING" id="354355.SAMN05660816_03308"/>
<evidence type="ECO:0000313" key="3">
    <source>
        <dbReference type="Proteomes" id="UP000192610"/>
    </source>
</evidence>
<evidence type="ECO:0008006" key="4">
    <source>
        <dbReference type="Google" id="ProtNLM"/>
    </source>
</evidence>
<sequence>MKKLLLVLAIGSLFAVACNDGGSADTEQKADTTAPAATVDTAAAATVDTAAPAPVADTTKKVDTTKKK</sequence>
<keyword evidence="1" id="KW-0732">Signal</keyword>
<comment type="caution">
    <text evidence="2">The sequence shown here is derived from an EMBL/GenBank/DDBJ whole genome shotgun (WGS) entry which is preliminary data.</text>
</comment>
<dbReference type="RefSeq" id="WP_081203503.1">
    <property type="nucleotide sequence ID" value="NZ_FOCZ01000005.1"/>
</dbReference>
<dbReference type="Proteomes" id="UP000192610">
    <property type="component" value="Unassembled WGS sequence"/>
</dbReference>
<gene>
    <name evidence="2" type="ORF">A4H97_13185</name>
</gene>
<organism evidence="2 3">
    <name type="scientific">Niastella yeongjuensis</name>
    <dbReference type="NCBI Taxonomy" id="354355"/>
    <lineage>
        <taxon>Bacteria</taxon>
        <taxon>Pseudomonadati</taxon>
        <taxon>Bacteroidota</taxon>
        <taxon>Chitinophagia</taxon>
        <taxon>Chitinophagales</taxon>
        <taxon>Chitinophagaceae</taxon>
        <taxon>Niastella</taxon>
    </lineage>
</organism>
<dbReference type="PROSITE" id="PS51257">
    <property type="entry name" value="PROKAR_LIPOPROTEIN"/>
    <property type="match status" value="1"/>
</dbReference>
<proteinExistence type="predicted"/>
<feature type="signal peptide" evidence="1">
    <location>
        <begin position="1"/>
        <end position="17"/>
    </location>
</feature>
<protein>
    <recommendedName>
        <fullName evidence="4">Entericidin</fullName>
    </recommendedName>
</protein>
<accession>A0A1V9EAH5</accession>
<dbReference type="EMBL" id="LVXG01000056">
    <property type="protein sequence ID" value="OQP43092.1"/>
    <property type="molecule type" value="Genomic_DNA"/>
</dbReference>